<organism evidence="1 2">
    <name type="scientific">Myxozyma melibiosi</name>
    <dbReference type="NCBI Taxonomy" id="54550"/>
    <lineage>
        <taxon>Eukaryota</taxon>
        <taxon>Fungi</taxon>
        <taxon>Dikarya</taxon>
        <taxon>Ascomycota</taxon>
        <taxon>Saccharomycotina</taxon>
        <taxon>Lipomycetes</taxon>
        <taxon>Lipomycetales</taxon>
        <taxon>Lipomycetaceae</taxon>
        <taxon>Myxozyma</taxon>
    </lineage>
</organism>
<proteinExistence type="predicted"/>
<dbReference type="EMBL" id="JBBJBU010000001">
    <property type="protein sequence ID" value="KAK7208372.1"/>
    <property type="molecule type" value="Genomic_DNA"/>
</dbReference>
<reference evidence="1 2" key="1">
    <citation type="submission" date="2024-03" db="EMBL/GenBank/DDBJ databases">
        <title>Genome-scale model development and genomic sequencing of the oleaginous clade Lipomyces.</title>
        <authorList>
            <consortium name="Lawrence Berkeley National Laboratory"/>
            <person name="Czajka J.J."/>
            <person name="Han Y."/>
            <person name="Kim J."/>
            <person name="Mondo S.J."/>
            <person name="Hofstad B.A."/>
            <person name="Robles A."/>
            <person name="Haridas S."/>
            <person name="Riley R."/>
            <person name="LaButti K."/>
            <person name="Pangilinan J."/>
            <person name="Andreopoulos W."/>
            <person name="Lipzen A."/>
            <person name="Yan J."/>
            <person name="Wang M."/>
            <person name="Ng V."/>
            <person name="Grigoriev I.V."/>
            <person name="Spatafora J.W."/>
            <person name="Magnuson J.K."/>
            <person name="Baker S.E."/>
            <person name="Pomraning K.R."/>
        </authorList>
    </citation>
    <scope>NUCLEOTIDE SEQUENCE [LARGE SCALE GENOMIC DNA]</scope>
    <source>
        <strain evidence="1 2">Phaff 52-87</strain>
    </source>
</reference>
<dbReference type="RefSeq" id="XP_064771405.1">
    <property type="nucleotide sequence ID" value="XM_064915141.1"/>
</dbReference>
<comment type="caution">
    <text evidence="1">The sequence shown here is derived from an EMBL/GenBank/DDBJ whole genome shotgun (WGS) entry which is preliminary data.</text>
</comment>
<accession>A0ABR1FEU2</accession>
<dbReference type="Proteomes" id="UP001498771">
    <property type="component" value="Unassembled WGS sequence"/>
</dbReference>
<gene>
    <name evidence="1" type="ORF">BZA70DRAFT_47371</name>
</gene>
<sequence>MVSLESLHPQQQLPLQDRALLYRPSSYVPTMDSPAIYDQQQHQQHQPGAFSSVYYPNLPQQQPLYLATFPQDDFTTAPNYSALGHFPAEPVAQPPPLSYSPVVFQQPQLPPQQLQQPVLTVAQLQEMLLPLYRAHFPDSSIPTALPAILSHLLFVTRYLALNVVDLGLASDSLLSYDSRLQFWRLFNRTWINLLARAHNTHATANIVALSRFQLDECAVDIVALADNLQQYGLVDYELGVWEDRIIEWIMTLLNSIPE</sequence>
<keyword evidence="2" id="KW-1185">Reference proteome</keyword>
<evidence type="ECO:0000313" key="1">
    <source>
        <dbReference type="EMBL" id="KAK7208372.1"/>
    </source>
</evidence>
<protein>
    <submittedName>
        <fullName evidence="1">Uncharacterized protein</fullName>
    </submittedName>
</protein>
<name>A0ABR1FEU2_9ASCO</name>
<dbReference type="GeneID" id="90040653"/>
<evidence type="ECO:0000313" key="2">
    <source>
        <dbReference type="Proteomes" id="UP001498771"/>
    </source>
</evidence>